<evidence type="ECO:0000256" key="1">
    <source>
        <dbReference type="SAM" id="MobiDB-lite"/>
    </source>
</evidence>
<dbReference type="EMBL" id="RKLR01000019">
    <property type="protein sequence ID" value="MBX0325804.1"/>
    <property type="molecule type" value="Genomic_DNA"/>
</dbReference>
<keyword evidence="3" id="KW-1185">Reference proteome</keyword>
<dbReference type="AlphaFoldDB" id="A0AAW4PXB3"/>
<dbReference type="Proteomes" id="UP001430377">
    <property type="component" value="Unassembled WGS sequence"/>
</dbReference>
<evidence type="ECO:0000313" key="3">
    <source>
        <dbReference type="Proteomes" id="UP001430377"/>
    </source>
</evidence>
<organism evidence="2 3">
    <name type="scientific">Haloarcula rubra</name>
    <dbReference type="NCBI Taxonomy" id="2487747"/>
    <lineage>
        <taxon>Archaea</taxon>
        <taxon>Methanobacteriati</taxon>
        <taxon>Methanobacteriota</taxon>
        <taxon>Stenosarchaea group</taxon>
        <taxon>Halobacteria</taxon>
        <taxon>Halobacteriales</taxon>
        <taxon>Haloarculaceae</taxon>
        <taxon>Haloarcula</taxon>
    </lineage>
</organism>
<protein>
    <submittedName>
        <fullName evidence="2">Uncharacterized protein</fullName>
    </submittedName>
</protein>
<dbReference type="RefSeq" id="WP_220620663.1">
    <property type="nucleotide sequence ID" value="NZ_RKLR01000019.1"/>
</dbReference>
<proteinExistence type="predicted"/>
<gene>
    <name evidence="2" type="ORF">EGH21_22560</name>
</gene>
<reference evidence="2 3" key="1">
    <citation type="submission" date="2021-06" db="EMBL/GenBank/DDBJ databases">
        <title>Halomicroarcula sp. a new haloarchaeum isolated from saline soil.</title>
        <authorList>
            <person name="Duran-Viseras A."/>
            <person name="Sanchez-Porro C."/>
            <person name="Ventosa A."/>
        </authorList>
    </citation>
    <scope>NUCLEOTIDE SEQUENCE [LARGE SCALE GENOMIC DNA]</scope>
    <source>
        <strain evidence="2 3">F13</strain>
    </source>
</reference>
<name>A0AAW4PXB3_9EURY</name>
<evidence type="ECO:0000313" key="2">
    <source>
        <dbReference type="EMBL" id="MBX0325804.1"/>
    </source>
</evidence>
<feature type="region of interest" description="Disordered" evidence="1">
    <location>
        <begin position="89"/>
        <end position="112"/>
    </location>
</feature>
<sequence length="172" mass="19224">MSMTEMQAAQALLDTEWETTISDRTTDVPKPTIVLQQNVSQSDLKTEPYARIVDGGGKTFEPRGFGWTHQRIEADVTVELRTADRRVDGGATQDGHEEMFGARSGTGEPDRYVGLTGETRRILEANRKGFAEFCNVYSSEIRNESSAEGKNYYRADVDIRFVQEADQINPAP</sequence>
<feature type="compositionally biased region" description="Basic and acidic residues" evidence="1">
    <location>
        <begin position="89"/>
        <end position="100"/>
    </location>
</feature>
<comment type="caution">
    <text evidence="2">The sequence shown here is derived from an EMBL/GenBank/DDBJ whole genome shotgun (WGS) entry which is preliminary data.</text>
</comment>
<accession>A0AAW4PXB3</accession>